<protein>
    <submittedName>
        <fullName evidence="1">Uncharacterized protein</fullName>
    </submittedName>
</protein>
<gene>
    <name evidence="1" type="ORF">DSO57_1026839</name>
</gene>
<keyword evidence="2" id="KW-1185">Reference proteome</keyword>
<reference evidence="1" key="1">
    <citation type="submission" date="2022-04" db="EMBL/GenBank/DDBJ databases">
        <title>Genome of the entomopathogenic fungus Entomophthora muscae.</title>
        <authorList>
            <person name="Elya C."/>
            <person name="Lovett B.R."/>
            <person name="Lee E."/>
            <person name="Macias A.M."/>
            <person name="Hajek A.E."/>
            <person name="De Bivort B.L."/>
            <person name="Kasson M.T."/>
            <person name="De Fine Licht H.H."/>
            <person name="Stajich J.E."/>
        </authorList>
    </citation>
    <scope>NUCLEOTIDE SEQUENCE</scope>
    <source>
        <strain evidence="1">Berkeley</strain>
    </source>
</reference>
<evidence type="ECO:0000313" key="2">
    <source>
        <dbReference type="Proteomes" id="UP001165960"/>
    </source>
</evidence>
<comment type="caution">
    <text evidence="1">The sequence shown here is derived from an EMBL/GenBank/DDBJ whole genome shotgun (WGS) entry which is preliminary data.</text>
</comment>
<accession>A0ACC2S3M5</accession>
<evidence type="ECO:0000313" key="1">
    <source>
        <dbReference type="EMBL" id="KAJ9056988.1"/>
    </source>
</evidence>
<organism evidence="1 2">
    <name type="scientific">Entomophthora muscae</name>
    <dbReference type="NCBI Taxonomy" id="34485"/>
    <lineage>
        <taxon>Eukaryota</taxon>
        <taxon>Fungi</taxon>
        <taxon>Fungi incertae sedis</taxon>
        <taxon>Zoopagomycota</taxon>
        <taxon>Entomophthoromycotina</taxon>
        <taxon>Entomophthoromycetes</taxon>
        <taxon>Entomophthorales</taxon>
        <taxon>Entomophthoraceae</taxon>
        <taxon>Entomophthora</taxon>
    </lineage>
</organism>
<dbReference type="EMBL" id="QTSX02005839">
    <property type="protein sequence ID" value="KAJ9056988.1"/>
    <property type="molecule type" value="Genomic_DNA"/>
</dbReference>
<name>A0ACC2S3M5_9FUNG</name>
<proteinExistence type="predicted"/>
<dbReference type="Proteomes" id="UP001165960">
    <property type="component" value="Unassembled WGS sequence"/>
</dbReference>
<sequence>MLPNAIYLLVELAPTLKARGHQIPQFIALPGCDKHVIYVEPEYEHQVCRFCYQPGHILPQCNHRKLCHPREYEYNPVRGITKVREKTFLQPRPALWLPENVVEPIEMIAIQNRLNQHHREDREREEERNRDFEFEAHFDPTEPEEQKIDKEEPPLPRSSRPSMEE</sequence>